<feature type="signal peptide" evidence="1">
    <location>
        <begin position="1"/>
        <end position="18"/>
    </location>
</feature>
<comment type="caution">
    <text evidence="3">The sequence shown here is derived from an EMBL/GenBank/DDBJ whole genome shotgun (WGS) entry which is preliminary data.</text>
</comment>
<evidence type="ECO:0000313" key="4">
    <source>
        <dbReference type="Proteomes" id="UP000295724"/>
    </source>
</evidence>
<dbReference type="SUPFAM" id="SSF52799">
    <property type="entry name" value="(Phosphotyrosine protein) phosphatases II"/>
    <property type="match status" value="1"/>
</dbReference>
<dbReference type="InterPro" id="IPR055214">
    <property type="entry name" value="PTP-NADK"/>
</dbReference>
<organism evidence="3 4">
    <name type="scientific">Marinicella litoralis</name>
    <dbReference type="NCBI Taxonomy" id="644220"/>
    <lineage>
        <taxon>Bacteria</taxon>
        <taxon>Pseudomonadati</taxon>
        <taxon>Pseudomonadota</taxon>
        <taxon>Gammaproteobacteria</taxon>
        <taxon>Lysobacterales</taxon>
        <taxon>Marinicellaceae</taxon>
        <taxon>Marinicella</taxon>
    </lineage>
</organism>
<evidence type="ECO:0000259" key="2">
    <source>
        <dbReference type="Pfam" id="PF22741"/>
    </source>
</evidence>
<keyword evidence="4" id="KW-1185">Reference proteome</keyword>
<dbReference type="OrthoDB" id="7391097at2"/>
<accession>A0A4R6XIQ3</accession>
<evidence type="ECO:0000313" key="3">
    <source>
        <dbReference type="EMBL" id="TDR19365.1"/>
    </source>
</evidence>
<dbReference type="Proteomes" id="UP000295724">
    <property type="component" value="Unassembled WGS sequence"/>
</dbReference>
<dbReference type="InterPro" id="IPR029021">
    <property type="entry name" value="Prot-tyrosine_phosphatase-like"/>
</dbReference>
<proteinExistence type="predicted"/>
<dbReference type="Gene3D" id="3.90.190.10">
    <property type="entry name" value="Protein tyrosine phosphatase superfamily"/>
    <property type="match status" value="1"/>
</dbReference>
<dbReference type="Pfam" id="PF22741">
    <property type="entry name" value="PTP-NADK"/>
    <property type="match status" value="1"/>
</dbReference>
<sequence length="165" mass="18283">MLKYSVLILMVVSQIVMAEEQVSYLNKAKKVGENVWIGPQPTAQDFDELAAEEIGAVVNTRTAAEMEQLGYSEVEQASKFNMTYDLLEIGTGHPYSPAKLETFNALMTANKDKKMVLHCRSGHRASQLYAAWLIKHQNKSTSEALEAIGSNETELNDAMKSLLGQ</sequence>
<dbReference type="EMBL" id="SNZB01000004">
    <property type="protein sequence ID" value="TDR19365.1"/>
    <property type="molecule type" value="Genomic_DNA"/>
</dbReference>
<evidence type="ECO:0000256" key="1">
    <source>
        <dbReference type="SAM" id="SignalP"/>
    </source>
</evidence>
<feature type="chain" id="PRO_5020299475" evidence="1">
    <location>
        <begin position="19"/>
        <end position="165"/>
    </location>
</feature>
<gene>
    <name evidence="3" type="ORF">C8D91_1914</name>
</gene>
<name>A0A4R6XIQ3_9GAMM</name>
<feature type="domain" description="DSP-PTPase phosphatase fused to NAD+ Kinase" evidence="2">
    <location>
        <begin position="29"/>
        <end position="151"/>
    </location>
</feature>
<protein>
    <submittedName>
        <fullName evidence="3">Uncharacterized protein (TIGR01244 family)</fullName>
    </submittedName>
</protein>
<dbReference type="AlphaFoldDB" id="A0A4R6XIQ3"/>
<keyword evidence="1" id="KW-0732">Signal</keyword>
<reference evidence="3 4" key="1">
    <citation type="submission" date="2019-03" db="EMBL/GenBank/DDBJ databases">
        <title>Genomic Encyclopedia of Type Strains, Phase IV (KMG-IV): sequencing the most valuable type-strain genomes for metagenomic binning, comparative biology and taxonomic classification.</title>
        <authorList>
            <person name="Goeker M."/>
        </authorList>
    </citation>
    <scope>NUCLEOTIDE SEQUENCE [LARGE SCALE GENOMIC DNA]</scope>
    <source>
        <strain evidence="3 4">DSM 25488</strain>
    </source>
</reference>
<dbReference type="RefSeq" id="WP_099020261.1">
    <property type="nucleotide sequence ID" value="NZ_NIHB01000007.1"/>
</dbReference>